<feature type="compositionally biased region" description="Basic and acidic residues" evidence="1">
    <location>
        <begin position="425"/>
        <end position="460"/>
    </location>
</feature>
<organism evidence="3 4">
    <name type="scientific">Thalassiosira oceanica</name>
    <name type="common">Marine diatom</name>
    <dbReference type="NCBI Taxonomy" id="159749"/>
    <lineage>
        <taxon>Eukaryota</taxon>
        <taxon>Sar</taxon>
        <taxon>Stramenopiles</taxon>
        <taxon>Ochrophyta</taxon>
        <taxon>Bacillariophyta</taxon>
        <taxon>Coscinodiscophyceae</taxon>
        <taxon>Thalassiosirophycidae</taxon>
        <taxon>Thalassiosirales</taxon>
        <taxon>Thalassiosiraceae</taxon>
        <taxon>Thalassiosira</taxon>
    </lineage>
</organism>
<dbReference type="GO" id="GO:0005509">
    <property type="term" value="F:calcium ion binding"/>
    <property type="evidence" value="ECO:0007669"/>
    <property type="project" value="InterPro"/>
</dbReference>
<evidence type="ECO:0000313" key="4">
    <source>
        <dbReference type="Proteomes" id="UP000266841"/>
    </source>
</evidence>
<feature type="region of interest" description="Disordered" evidence="1">
    <location>
        <begin position="103"/>
        <end position="242"/>
    </location>
</feature>
<feature type="region of interest" description="Disordered" evidence="1">
    <location>
        <begin position="774"/>
        <end position="804"/>
    </location>
</feature>
<feature type="compositionally biased region" description="Basic residues" evidence="1">
    <location>
        <begin position="150"/>
        <end position="161"/>
    </location>
</feature>
<protein>
    <recommendedName>
        <fullName evidence="2">EF-hand domain-containing protein</fullName>
    </recommendedName>
</protein>
<feature type="compositionally biased region" description="Low complexity" evidence="1">
    <location>
        <begin position="47"/>
        <end position="62"/>
    </location>
</feature>
<feature type="region of interest" description="Disordered" evidence="1">
    <location>
        <begin position="27"/>
        <end position="72"/>
    </location>
</feature>
<evidence type="ECO:0000256" key="1">
    <source>
        <dbReference type="SAM" id="MobiDB-lite"/>
    </source>
</evidence>
<dbReference type="AlphaFoldDB" id="K0RHW0"/>
<dbReference type="PANTHER" id="PTHR48125">
    <property type="entry name" value="LP07818P1"/>
    <property type="match status" value="1"/>
</dbReference>
<dbReference type="EMBL" id="AGNL01047919">
    <property type="protein sequence ID" value="EJK46177.1"/>
    <property type="molecule type" value="Genomic_DNA"/>
</dbReference>
<gene>
    <name evidence="3" type="ORF">THAOC_35163</name>
</gene>
<proteinExistence type="predicted"/>
<feature type="domain" description="EF-hand" evidence="2">
    <location>
        <begin position="934"/>
        <end position="969"/>
    </location>
</feature>
<feature type="non-terminal residue" evidence="3">
    <location>
        <position position="1"/>
    </location>
</feature>
<evidence type="ECO:0000259" key="2">
    <source>
        <dbReference type="PROSITE" id="PS50222"/>
    </source>
</evidence>
<feature type="region of interest" description="Disordered" evidence="1">
    <location>
        <begin position="536"/>
        <end position="573"/>
    </location>
</feature>
<keyword evidence="4" id="KW-1185">Reference proteome</keyword>
<feature type="compositionally biased region" description="Pro residues" evidence="1">
    <location>
        <begin position="193"/>
        <end position="207"/>
    </location>
</feature>
<feature type="compositionally biased region" description="Basic and acidic residues" evidence="1">
    <location>
        <begin position="178"/>
        <end position="192"/>
    </location>
</feature>
<name>K0RHW0_THAOC</name>
<feature type="compositionally biased region" description="Basic and acidic residues" evidence="1">
    <location>
        <begin position="123"/>
        <end position="148"/>
    </location>
</feature>
<feature type="compositionally biased region" description="Low complexity" evidence="1">
    <location>
        <begin position="381"/>
        <end position="394"/>
    </location>
</feature>
<feature type="region of interest" description="Disordered" evidence="1">
    <location>
        <begin position="266"/>
        <end position="523"/>
    </location>
</feature>
<feature type="compositionally biased region" description="Basic and acidic residues" evidence="1">
    <location>
        <begin position="476"/>
        <end position="498"/>
    </location>
</feature>
<comment type="caution">
    <text evidence="3">The sequence shown here is derived from an EMBL/GenBank/DDBJ whole genome shotgun (WGS) entry which is preliminary data.</text>
</comment>
<sequence>DWKRSDRTQREILEVATFAADSLAEFAARESEGGGEDGGGDDRPAEAKAAAGPASADGADPAGTDKPASVEESAVRVSFDTFGRWYNSGGFSLVPWLELLDLSKWDQPGPSRPGPDAAGGQELRTDVRPGRRREPDGRVVRLLRELRSGRAGKRGRRAGRRAGRDPRAVVPHRHHRGEPRPAPEPRPPDWLREPPPGTRRGDPPPALPVREDRDRHRVHNKPEGLRQVHTRDRPEGGVASVRPGRAGALLDVLHELLHLLRESRERVRTPAGGRGQREGAHGGLRVHVRGEQVGQARGLLRHGRRPPGGIPRPGPGVGVPPELPDDARGGVPPERRQGGHDDDTEASHRGQSRRTGRVRGRTGPWGASRAGPAGRTRRRTPSPSRTSPGGTPRGVLGRSVARAPRPPEVPQPDTRDGGGGAVHVPARERSESNRAEGRRAVHKERGQRPRTRESRLRGRLEGSPGGRRKVVAVGGGRRDDVRERDDEDPPRVGEDVVGRGRGRRRRPAVVGRPRSEPAGGDAQELLPELRPDAHVEGAAEPAHVRPRPALRGEEEQQARVRVRPVRRRGGDEEEEEGLLWRDVVDVADGPVLLLPVVPHRHVLVLQPEPRPLRRRRHSVHHGHRQGRLGRRHEVLEGEGRQGDLRAVQRVVQRGRVRDGAVARAARPDEVGAPRPAAAARLAAERSPAHLRAPAAHSAHALPFKGCGGGVGGDVRSDPHGGPRRDPGAPVKSQAAVVSERGLCGGRCASGLRCELGVVDEEPAAAVGNQAVQYDPDPVVPAAPLSHPPQQQPAQPEPSPLRVPPPNAPLKFHLLTHDEHRGYLIAIGADQIDLLNRIVTGTGLHSADASTICRFITVDAKSRRPTNLTRKSFKSAMKRIFAHTFKTLPTAVPDSTQAELSEFTDRIFLSFDRGKQQKVNAIELACGFTVLCSGRKSDKLEHLFEMLDQDKDSLVSRDDITKFLQSFLTVLTCVSSSLSYLDGTPCGTDSRAASKAAMAGAEWAASQVFHTLKPRRDKICFDDFADWYTRGGYQNIPWLELLDLKKWCSHR</sequence>
<dbReference type="InterPro" id="IPR011992">
    <property type="entry name" value="EF-hand-dom_pair"/>
</dbReference>
<dbReference type="PROSITE" id="PS50222">
    <property type="entry name" value="EF_HAND_2"/>
    <property type="match status" value="1"/>
</dbReference>
<feature type="compositionally biased region" description="Basic and acidic residues" evidence="1">
    <location>
        <begin position="209"/>
        <end position="235"/>
    </location>
</feature>
<feature type="region of interest" description="Disordered" evidence="1">
    <location>
        <begin position="709"/>
        <end position="732"/>
    </location>
</feature>
<evidence type="ECO:0000313" key="3">
    <source>
        <dbReference type="EMBL" id="EJK46177.1"/>
    </source>
</evidence>
<dbReference type="InterPro" id="IPR002048">
    <property type="entry name" value="EF_hand_dom"/>
</dbReference>
<reference evidence="3 4" key="1">
    <citation type="journal article" date="2012" name="Genome Biol.">
        <title>Genome and low-iron response of an oceanic diatom adapted to chronic iron limitation.</title>
        <authorList>
            <person name="Lommer M."/>
            <person name="Specht M."/>
            <person name="Roy A.S."/>
            <person name="Kraemer L."/>
            <person name="Andreson R."/>
            <person name="Gutowska M.A."/>
            <person name="Wolf J."/>
            <person name="Bergner S.V."/>
            <person name="Schilhabel M.B."/>
            <person name="Klostermeier U.C."/>
            <person name="Beiko R.G."/>
            <person name="Rosenstiel P."/>
            <person name="Hippler M."/>
            <person name="Laroche J."/>
        </authorList>
    </citation>
    <scope>NUCLEOTIDE SEQUENCE [LARGE SCALE GENOMIC DNA]</scope>
    <source>
        <strain evidence="3 4">CCMP1005</strain>
    </source>
</reference>
<accession>K0RHW0</accession>
<dbReference type="Proteomes" id="UP000266841">
    <property type="component" value="Unassembled WGS sequence"/>
</dbReference>
<dbReference type="Gene3D" id="1.10.238.10">
    <property type="entry name" value="EF-hand"/>
    <property type="match status" value="1"/>
</dbReference>
<feature type="compositionally biased region" description="Pro residues" evidence="1">
    <location>
        <begin position="777"/>
        <end position="804"/>
    </location>
</feature>
<feature type="compositionally biased region" description="Basic residues" evidence="1">
    <location>
        <begin position="350"/>
        <end position="360"/>
    </location>
</feature>
<feature type="compositionally biased region" description="Basic and acidic residues" evidence="1">
    <location>
        <begin position="714"/>
        <end position="726"/>
    </location>
</feature>
<dbReference type="PANTHER" id="PTHR48125:SF12">
    <property type="entry name" value="AT HOOK TRANSCRIPTION FACTOR FAMILY-RELATED"/>
    <property type="match status" value="1"/>
</dbReference>
<dbReference type="OrthoDB" id="2122982at2759"/>
<dbReference type="eggNOG" id="ENOG502RK0N">
    <property type="taxonomic scope" value="Eukaryota"/>
</dbReference>
<feature type="compositionally biased region" description="Basic and acidic residues" evidence="1">
    <location>
        <begin position="325"/>
        <end position="348"/>
    </location>
</feature>
<dbReference type="SUPFAM" id="SSF47473">
    <property type="entry name" value="EF-hand"/>
    <property type="match status" value="1"/>
</dbReference>